<evidence type="ECO:0000313" key="4">
    <source>
        <dbReference type="Proteomes" id="UP001138894"/>
    </source>
</evidence>
<sequence length="958" mass="107109">MKKTLLISCLFIAGLIYGQQQTVTYSIFPSSFEDTDNITITFDGTSINEGLWGVTNNQLYLWSWSFDINDTNEQDCPTNGAWTNSSEDNVLTYNSGTDNYSISFVPTTFYQRTGVGRIGFLIKAKDGTGDKKSQDILVEVGSFQVTLNSPTENEAQIVTSGSNLSISATNTNGDANYVLSSNGLVIDTQNSISNYSYDVNNITSNQFFSLDVTQNGNTITKSFSAVVNPGSNEAAIPSGLSDGINYNSGDPTSVTLVLDAPLKDFIYVAGSFNNWQPTSAYAMKKDPGSTKFWLELTGLTSGQIETYQYWVLDETPIANSPTLVKTADPFSTLVLSPFDDSGVPASSFPNLPAYPSGQEREVTVLQTGQTPYNWQVTNFNKPNKEDLIIYEVLIRDFDANRNYQDLINRMDYFKNLNINAIQLMPIMEYDGNESWGYNTGFHMALDKYYGTPDKFKEFVDLCHQNGIAVILDIALNHATGRNPLVRMWMDDADGDGWGGPSSESPYFNTVPQHNYNVFNDFNHQSTLTQDYTKRVVRQWIEEYKIDGFRWDLTKGFTQNCGPGSAANCTDTYQQDRIDVLRSYADYSWALDDTHYVIFEHLGQDGEEQQWANYRLNESVPKGIMMWGKMTSEYTDLAQGFGASINRMGHQSRGFTEPRLVGYPESHDEERVMYEAVTFGNNSNPSHNVRDLNTALSRMSAIGAVSTMIPGPKMIWHFADLGMDDSIWTCSDGVTVQIGDDGCKLATKPQPQWANNWLSDALRSQIYEDWSKLHTLKVEEPVFEGDYSITTSNGNLTQRIDIFDTSIPTSQLRNVIIYANFDVNTRSINTDFPNGVTSTWYDLMDPTGNTTVSDISLSITIPAGQFRILGNQPSDVLSIDDKELFAFTIYPNPSRSAFSVNTNVSDIEIYDLTGKMVKSFNGDFTRTDTFDISNLNTGMYIVRVENGNKQTMTTKLVKL</sequence>
<dbReference type="InterPro" id="IPR006047">
    <property type="entry name" value="GH13_cat_dom"/>
</dbReference>
<keyword evidence="4" id="KW-1185">Reference proteome</keyword>
<accession>A0A9X1F922</accession>
<dbReference type="Pfam" id="PF18962">
    <property type="entry name" value="Por_Secre_tail"/>
    <property type="match status" value="1"/>
</dbReference>
<dbReference type="GO" id="GO:0009313">
    <property type="term" value="P:oligosaccharide catabolic process"/>
    <property type="evidence" value="ECO:0007669"/>
    <property type="project" value="TreeGrafter"/>
</dbReference>
<dbReference type="InterPro" id="IPR026444">
    <property type="entry name" value="Secre_tail"/>
</dbReference>
<dbReference type="PANTHER" id="PTHR10357">
    <property type="entry name" value="ALPHA-AMYLASE FAMILY MEMBER"/>
    <property type="match status" value="1"/>
</dbReference>
<evidence type="ECO:0000259" key="2">
    <source>
        <dbReference type="SMART" id="SM00642"/>
    </source>
</evidence>
<name>A0A9X1F922_9FLAO</name>
<evidence type="ECO:0000313" key="3">
    <source>
        <dbReference type="EMBL" id="MBV7269551.1"/>
    </source>
</evidence>
<dbReference type="RefSeq" id="WP_218546306.1">
    <property type="nucleotide sequence ID" value="NZ_JAGSPD010000007.1"/>
</dbReference>
<dbReference type="GO" id="GO:0004556">
    <property type="term" value="F:alpha-amylase activity"/>
    <property type="evidence" value="ECO:0007669"/>
    <property type="project" value="TreeGrafter"/>
</dbReference>
<keyword evidence="1" id="KW-0732">Signal</keyword>
<evidence type="ECO:0000256" key="1">
    <source>
        <dbReference type="ARBA" id="ARBA00022729"/>
    </source>
</evidence>
<dbReference type="SMART" id="SM00642">
    <property type="entry name" value="Aamy"/>
    <property type="match status" value="1"/>
</dbReference>
<gene>
    <name evidence="3" type="ORF">KCG49_10165</name>
</gene>
<dbReference type="PANTHER" id="PTHR10357:SF179">
    <property type="entry name" value="NEUTRAL AND BASIC AMINO ACID TRANSPORT PROTEIN RBAT"/>
    <property type="match status" value="1"/>
</dbReference>
<comment type="caution">
    <text evidence="3">The sequence shown here is derived from an EMBL/GenBank/DDBJ whole genome shotgun (WGS) entry which is preliminary data.</text>
</comment>
<dbReference type="CDD" id="cd11350">
    <property type="entry name" value="AmyAc_4"/>
    <property type="match status" value="1"/>
</dbReference>
<dbReference type="Pfam" id="PF00128">
    <property type="entry name" value="Alpha-amylase"/>
    <property type="match status" value="1"/>
</dbReference>
<dbReference type="Proteomes" id="UP001138894">
    <property type="component" value="Unassembled WGS sequence"/>
</dbReference>
<proteinExistence type="predicted"/>
<dbReference type="NCBIfam" id="TIGR04183">
    <property type="entry name" value="Por_Secre_tail"/>
    <property type="match status" value="1"/>
</dbReference>
<dbReference type="EMBL" id="JAGSPD010000007">
    <property type="protein sequence ID" value="MBV7269551.1"/>
    <property type="molecule type" value="Genomic_DNA"/>
</dbReference>
<organism evidence="3 4">
    <name type="scientific">Winogradskyella luteola</name>
    <dbReference type="NCBI Taxonomy" id="2828330"/>
    <lineage>
        <taxon>Bacteria</taxon>
        <taxon>Pseudomonadati</taxon>
        <taxon>Bacteroidota</taxon>
        <taxon>Flavobacteriia</taxon>
        <taxon>Flavobacteriales</taxon>
        <taxon>Flavobacteriaceae</taxon>
        <taxon>Winogradskyella</taxon>
    </lineage>
</organism>
<protein>
    <submittedName>
        <fullName evidence="3">T9SS type A sorting domain-containing protein</fullName>
    </submittedName>
</protein>
<dbReference type="AlphaFoldDB" id="A0A9X1F922"/>
<reference evidence="3" key="1">
    <citation type="submission" date="2021-04" db="EMBL/GenBank/DDBJ databases">
        <authorList>
            <person name="Pira H."/>
            <person name="Risdian C."/>
            <person name="Wink J."/>
        </authorList>
    </citation>
    <scope>NUCLEOTIDE SEQUENCE</scope>
    <source>
        <strain evidence="3">WHY3</strain>
    </source>
</reference>
<feature type="domain" description="Glycosyl hydrolase family 13 catalytic" evidence="2">
    <location>
        <begin position="391"/>
        <end position="726"/>
    </location>
</feature>